<keyword evidence="8" id="KW-1185">Reference proteome</keyword>
<dbReference type="PANTHER" id="PTHR11644:SF2">
    <property type="entry name" value="CYTIDINE DEAMINASE"/>
    <property type="match status" value="1"/>
</dbReference>
<dbReference type="GO" id="GO:0042802">
    <property type="term" value="F:identical protein binding"/>
    <property type="evidence" value="ECO:0007669"/>
    <property type="project" value="UniProtKB-ARBA"/>
</dbReference>
<evidence type="ECO:0000256" key="3">
    <source>
        <dbReference type="ARBA" id="ARBA00022801"/>
    </source>
</evidence>
<protein>
    <submittedName>
        <fullName evidence="7">Homotetrameric cytidine deaminase</fullName>
    </submittedName>
</protein>
<dbReference type="InterPro" id="IPR016192">
    <property type="entry name" value="APOBEC/CMP_deaminase_Zn-bd"/>
</dbReference>
<feature type="compositionally biased region" description="Low complexity" evidence="5">
    <location>
        <begin position="163"/>
        <end position="193"/>
    </location>
</feature>
<reference evidence="7 8" key="1">
    <citation type="submission" date="2018-06" db="EMBL/GenBank/DDBJ databases">
        <title>Freshwater and sediment microbial communities from various areas in North America, analyzing microbe dynamics in response to fracking.</title>
        <authorList>
            <person name="Lamendella R."/>
        </authorList>
    </citation>
    <scope>NUCLEOTIDE SEQUENCE [LARGE SCALE GENOMIC DNA]</scope>
    <source>
        <strain evidence="7 8">3b_TX</strain>
    </source>
</reference>
<dbReference type="EMBL" id="QNSB01000001">
    <property type="protein sequence ID" value="RBP74441.1"/>
    <property type="molecule type" value="Genomic_DNA"/>
</dbReference>
<comment type="caution">
    <text evidence="7">The sequence shown here is derived from an EMBL/GenBank/DDBJ whole genome shotgun (WGS) entry which is preliminary data.</text>
</comment>
<dbReference type="CDD" id="cd01283">
    <property type="entry name" value="cytidine_deaminase"/>
    <property type="match status" value="1"/>
</dbReference>
<dbReference type="AlphaFoldDB" id="A0A366IQ15"/>
<dbReference type="PROSITE" id="PS00903">
    <property type="entry name" value="CYT_DCMP_DEAMINASES_1"/>
    <property type="match status" value="1"/>
</dbReference>
<dbReference type="PANTHER" id="PTHR11644">
    <property type="entry name" value="CYTIDINE DEAMINASE"/>
    <property type="match status" value="1"/>
</dbReference>
<evidence type="ECO:0000256" key="2">
    <source>
        <dbReference type="ARBA" id="ARBA00022723"/>
    </source>
</evidence>
<comment type="similarity">
    <text evidence="1">Belongs to the cytidine and deoxycytidylate deaminase family.</text>
</comment>
<evidence type="ECO:0000256" key="5">
    <source>
        <dbReference type="SAM" id="MobiDB-lite"/>
    </source>
</evidence>
<dbReference type="NCBIfam" id="NF004064">
    <property type="entry name" value="PRK05578.1"/>
    <property type="match status" value="1"/>
</dbReference>
<dbReference type="SUPFAM" id="SSF53927">
    <property type="entry name" value="Cytidine deaminase-like"/>
    <property type="match status" value="1"/>
</dbReference>
<dbReference type="RefSeq" id="WP_147233192.1">
    <property type="nucleotide sequence ID" value="NZ_QNSB01000001.1"/>
</dbReference>
<evidence type="ECO:0000313" key="8">
    <source>
        <dbReference type="Proteomes" id="UP000253509"/>
    </source>
</evidence>
<accession>A0A366IQ15</accession>
<keyword evidence="2" id="KW-0479">Metal-binding</keyword>
<dbReference type="GO" id="GO:0055086">
    <property type="term" value="P:nucleobase-containing small molecule metabolic process"/>
    <property type="evidence" value="ECO:0007669"/>
    <property type="project" value="UniProtKB-ARBA"/>
</dbReference>
<evidence type="ECO:0000259" key="6">
    <source>
        <dbReference type="PROSITE" id="PS51747"/>
    </source>
</evidence>
<evidence type="ECO:0000256" key="4">
    <source>
        <dbReference type="ARBA" id="ARBA00022833"/>
    </source>
</evidence>
<proteinExistence type="inferred from homology"/>
<dbReference type="InterPro" id="IPR050202">
    <property type="entry name" value="Cyt/Deoxycyt_deaminase"/>
</dbReference>
<keyword evidence="4" id="KW-0862">Zinc</keyword>
<dbReference type="InterPro" id="IPR016193">
    <property type="entry name" value="Cytidine_deaminase-like"/>
</dbReference>
<dbReference type="Gene3D" id="3.40.140.10">
    <property type="entry name" value="Cytidine Deaminase, domain 2"/>
    <property type="match status" value="1"/>
</dbReference>
<dbReference type="GO" id="GO:0005829">
    <property type="term" value="C:cytosol"/>
    <property type="evidence" value="ECO:0007669"/>
    <property type="project" value="TreeGrafter"/>
</dbReference>
<gene>
    <name evidence="7" type="ORF">DFO65_101159</name>
</gene>
<sequence length="193" mass="20331">MSSARDEPDPGWCDEPARVSPEDLCEDVWALLREQAVAALDHAYVPYSSYPVGAAALVDDGRIVRGCNIENASYGVTLCAECTLVSELMMTGGGRLVAFDCIDGNGRTLSPCGRCRQLLVEHAAPDLVLNMPSGRVPMTDVLPEAFGPEQLRDHAESRATARTATDNPAAEAADNPAADATATTAAEATPGRD</sequence>
<dbReference type="Proteomes" id="UP000253509">
    <property type="component" value="Unassembled WGS sequence"/>
</dbReference>
<keyword evidence="3" id="KW-0378">Hydrolase</keyword>
<dbReference type="GO" id="GO:0008270">
    <property type="term" value="F:zinc ion binding"/>
    <property type="evidence" value="ECO:0007669"/>
    <property type="project" value="InterPro"/>
</dbReference>
<name>A0A366IQ15_9MICO</name>
<feature type="region of interest" description="Disordered" evidence="5">
    <location>
        <begin position="153"/>
        <end position="193"/>
    </location>
</feature>
<dbReference type="PROSITE" id="PS51747">
    <property type="entry name" value="CYT_DCMP_DEAMINASES_2"/>
    <property type="match status" value="1"/>
</dbReference>
<evidence type="ECO:0000256" key="1">
    <source>
        <dbReference type="ARBA" id="ARBA00006576"/>
    </source>
</evidence>
<feature type="domain" description="CMP/dCMP-type deaminase" evidence="6">
    <location>
        <begin position="27"/>
        <end position="149"/>
    </location>
</feature>
<evidence type="ECO:0000313" key="7">
    <source>
        <dbReference type="EMBL" id="RBP74441.1"/>
    </source>
</evidence>
<dbReference type="GO" id="GO:0072527">
    <property type="term" value="P:pyrimidine-containing compound metabolic process"/>
    <property type="evidence" value="ECO:0007669"/>
    <property type="project" value="UniProtKB-ARBA"/>
</dbReference>
<dbReference type="Pfam" id="PF00383">
    <property type="entry name" value="dCMP_cyt_deam_1"/>
    <property type="match status" value="1"/>
</dbReference>
<organism evidence="7 8">
    <name type="scientific">Brevibacterium celere</name>
    <dbReference type="NCBI Taxonomy" id="225845"/>
    <lineage>
        <taxon>Bacteria</taxon>
        <taxon>Bacillati</taxon>
        <taxon>Actinomycetota</taxon>
        <taxon>Actinomycetes</taxon>
        <taxon>Micrococcales</taxon>
        <taxon>Brevibacteriaceae</taxon>
        <taxon>Brevibacterium</taxon>
    </lineage>
</organism>
<dbReference type="GO" id="GO:0004126">
    <property type="term" value="F:cytidine deaminase activity"/>
    <property type="evidence" value="ECO:0007669"/>
    <property type="project" value="TreeGrafter"/>
</dbReference>
<dbReference type="InterPro" id="IPR002125">
    <property type="entry name" value="CMP_dCMP_dom"/>
</dbReference>